<dbReference type="InterPro" id="IPR027752">
    <property type="entry name" value="TTLL10"/>
</dbReference>
<evidence type="ECO:0000256" key="7">
    <source>
        <dbReference type="ARBA" id="ARBA00078174"/>
    </source>
</evidence>
<keyword evidence="3" id="KW-0067">ATP-binding</keyword>
<dbReference type="AlphaFoldDB" id="A0AAW0ISY4"/>
<dbReference type="GO" id="GO:0005524">
    <property type="term" value="F:ATP binding"/>
    <property type="evidence" value="ECO:0007669"/>
    <property type="project" value="UniProtKB-KW"/>
</dbReference>
<evidence type="ECO:0000256" key="8">
    <source>
        <dbReference type="SAM" id="MobiDB-lite"/>
    </source>
</evidence>
<comment type="function">
    <text evidence="5">Polyglycylase which modifies both tubulin and non-tubulin proteins, generating polyglycine side chains of variable lengths on the gamma-carboxyl groups of specific glutamate residues of target proteins. Involved in the elongation step rather than the initiation step of the polyglycylation reaction. Polyglycylates alpha-tubulin and beta-tubulin. Polyglycylates non-tubulin proteins such as nucleosome assembly protein NAP1.</text>
</comment>
<proteinExistence type="predicted"/>
<sequence>LWAQLGDDALPAIPSTTSCSPSLDWGRDLKGGAILVELNMGRTTKKPDELTPQKGHLLRSTENTSPDSERCSGGTSPSENVSIFSEPCVAKRCVWGKLQQNTDVVIFLAVFSRFKRISCPLYRGVISCRSFYLTSLQMGHPTNRKTDGHPICSRHRGHTRRGRGRLSRRRLTRRKQNAKMALHPRAGRHHGHHRAGSEPQAEATAQDMGRQPSPGRVGPAVCPIRGLRSQAARRPRRGVGTTSSSRVRRPGALMPATRSRTRFIHCRGKPPRTHVSSKRPKRSRIRRCHTRAPGWTHEKRMGSSVEEGLRPELSQLDQDADLLGEEEAARLPVTSLEGLFLEGDKQPSPGQGPFFYIGGTNGASIISSYCESKGWQRTQDSRCEDYRLKWCEIKSRDNYCSFREGQQLLFQLPNNKLLTTKIGLLCALREHTRTLSKARLLPSTQTKVLKMDEFFPETYRLDIRDERQTFFTLFDETQIWICKPTASNQGKGIFLIRSQEEAAALQAKTQSIEDDPIYRKMPFRAPQARVVQRYIQNPLLLDGKKFDVRSYLLIACTMPYMVFFGHGYARLTLRLYDPHSSDLSGHLTNQFMQKKSPLYMLLKEGTVWSMEHLNRYINDKFRKTKGLPRDWVFTTFTKRMQQIMAHCFLAVKSKLECKLGYFDLIGCDFLIDENFKVWLLEMNSNPALHTNCEVLKEVIPGVVMETLDLAIETCQKSLHCQKMLPLLSQRQFVLLYNGETMDVWPRLGGSRPLARLPPPPPPPRPASEVATSALSSARATADRPGARKPVPPRPAPICAFRKSRLPDSSGRSGAESEPSLCSGSPEDSRGATGEPSLEPSEEEREEEQRSASHRGS</sequence>
<feature type="non-terminal residue" evidence="9">
    <location>
        <position position="1"/>
    </location>
</feature>
<dbReference type="PANTHER" id="PTHR46810">
    <property type="entry name" value="INACTIVE POLYGLYCYLASE TTLL10"/>
    <property type="match status" value="1"/>
</dbReference>
<evidence type="ECO:0000313" key="9">
    <source>
        <dbReference type="EMBL" id="KAK7817221.1"/>
    </source>
</evidence>
<dbReference type="EMBL" id="JBBHLL010000096">
    <property type="protein sequence ID" value="KAK7817221.1"/>
    <property type="molecule type" value="Genomic_DNA"/>
</dbReference>
<dbReference type="Pfam" id="PF03133">
    <property type="entry name" value="TTL"/>
    <property type="match status" value="1"/>
</dbReference>
<dbReference type="Proteomes" id="UP001488838">
    <property type="component" value="Unassembled WGS sequence"/>
</dbReference>
<reference evidence="9 10" key="1">
    <citation type="journal article" date="2023" name="bioRxiv">
        <title>Conserved and derived expression patterns and positive selection on dental genes reveal complex evolutionary context of ever-growing rodent molars.</title>
        <authorList>
            <person name="Calamari Z.T."/>
            <person name="Song A."/>
            <person name="Cohen E."/>
            <person name="Akter M."/>
            <person name="Roy R.D."/>
            <person name="Hallikas O."/>
            <person name="Christensen M.M."/>
            <person name="Li P."/>
            <person name="Marangoni P."/>
            <person name="Jernvall J."/>
            <person name="Klein O.D."/>
        </authorList>
    </citation>
    <scope>NUCLEOTIDE SEQUENCE [LARGE SCALE GENOMIC DNA]</scope>
    <source>
        <strain evidence="9">V071</strain>
    </source>
</reference>
<dbReference type="SUPFAM" id="SSF56059">
    <property type="entry name" value="Glutathione synthetase ATP-binding domain-like"/>
    <property type="match status" value="1"/>
</dbReference>
<feature type="compositionally biased region" description="Pro residues" evidence="8">
    <location>
        <begin position="755"/>
        <end position="765"/>
    </location>
</feature>
<evidence type="ECO:0000256" key="5">
    <source>
        <dbReference type="ARBA" id="ARBA00053715"/>
    </source>
</evidence>
<dbReference type="FunFam" id="3.30.470.20:FF:000046">
    <property type="entry name" value="inactive polyglycylase TTLL10"/>
    <property type="match status" value="1"/>
</dbReference>
<feature type="compositionally biased region" description="Low complexity" evidence="8">
    <location>
        <begin position="766"/>
        <end position="779"/>
    </location>
</feature>
<name>A0AAW0ISY4_MYOGA</name>
<keyword evidence="2" id="KW-0547">Nucleotide-binding</keyword>
<keyword evidence="10" id="KW-1185">Reference proteome</keyword>
<evidence type="ECO:0000313" key="10">
    <source>
        <dbReference type="Proteomes" id="UP001488838"/>
    </source>
</evidence>
<evidence type="ECO:0000256" key="2">
    <source>
        <dbReference type="ARBA" id="ARBA00022741"/>
    </source>
</evidence>
<evidence type="ECO:0000256" key="1">
    <source>
        <dbReference type="ARBA" id="ARBA00022598"/>
    </source>
</evidence>
<feature type="region of interest" description="Disordered" evidence="8">
    <location>
        <begin position="267"/>
        <end position="286"/>
    </location>
</feature>
<feature type="compositionally biased region" description="Basic residues" evidence="8">
    <location>
        <begin position="152"/>
        <end position="177"/>
    </location>
</feature>
<gene>
    <name evidence="9" type="ORF">U0070_004358</name>
</gene>
<evidence type="ECO:0000256" key="6">
    <source>
        <dbReference type="ARBA" id="ARBA00070910"/>
    </source>
</evidence>
<feature type="region of interest" description="Disordered" evidence="8">
    <location>
        <begin position="752"/>
        <end position="856"/>
    </location>
</feature>
<evidence type="ECO:0000256" key="4">
    <source>
        <dbReference type="ARBA" id="ARBA00050668"/>
    </source>
</evidence>
<dbReference type="PANTHER" id="PTHR46810:SF1">
    <property type="entry name" value="INACTIVE POLYGLYCYLASE TTLL10"/>
    <property type="match status" value="1"/>
</dbReference>
<protein>
    <recommendedName>
        <fullName evidence="6">Protein polyglycylase TTLL10</fullName>
    </recommendedName>
    <alternativeName>
        <fullName evidence="7">Tubulin--tyrosine ligase-like protein 10</fullName>
    </alternativeName>
</protein>
<accession>A0AAW0ISY4</accession>
<comment type="caution">
    <text evidence="9">The sequence shown here is derived from an EMBL/GenBank/DDBJ whole genome shotgun (WGS) entry which is preliminary data.</text>
</comment>
<feature type="region of interest" description="Disordered" evidence="8">
    <location>
        <begin position="44"/>
        <end position="78"/>
    </location>
</feature>
<keyword evidence="1" id="KW-0436">Ligase</keyword>
<dbReference type="InterPro" id="IPR004344">
    <property type="entry name" value="TTL/TTLL_fam"/>
</dbReference>
<dbReference type="PROSITE" id="PS51221">
    <property type="entry name" value="TTL"/>
    <property type="match status" value="1"/>
</dbReference>
<feature type="compositionally biased region" description="Basic residues" evidence="8">
    <location>
        <begin position="185"/>
        <end position="194"/>
    </location>
</feature>
<comment type="catalytic activity">
    <reaction evidence="4">
        <text>(glycyl)(n)-glycyl-L-glutamyl-[protein] + glycine + ATP = (glycyl)(n+1)-glycyl-L-glutamyl-[protein] + ADP + phosphate + H(+)</text>
        <dbReference type="Rhea" id="RHEA:67184"/>
        <dbReference type="Rhea" id="RHEA-COMP:17208"/>
        <dbReference type="Rhea" id="RHEA-COMP:17209"/>
        <dbReference type="ChEBI" id="CHEBI:15378"/>
        <dbReference type="ChEBI" id="CHEBI:30616"/>
        <dbReference type="ChEBI" id="CHEBI:43474"/>
        <dbReference type="ChEBI" id="CHEBI:57305"/>
        <dbReference type="ChEBI" id="CHEBI:167891"/>
        <dbReference type="ChEBI" id="CHEBI:456216"/>
    </reaction>
    <physiologicalReaction direction="left-to-right" evidence="4">
        <dbReference type="Rhea" id="RHEA:67185"/>
    </physiologicalReaction>
</comment>
<feature type="region of interest" description="Disordered" evidence="8">
    <location>
        <begin position="142"/>
        <end position="249"/>
    </location>
</feature>
<dbReference type="GO" id="GO:0070737">
    <property type="term" value="F:protein-glycine ligase activity, elongating"/>
    <property type="evidence" value="ECO:0007669"/>
    <property type="project" value="TreeGrafter"/>
</dbReference>
<evidence type="ECO:0000256" key="3">
    <source>
        <dbReference type="ARBA" id="ARBA00022840"/>
    </source>
</evidence>
<organism evidence="9 10">
    <name type="scientific">Myodes glareolus</name>
    <name type="common">Bank vole</name>
    <name type="synonym">Clethrionomys glareolus</name>
    <dbReference type="NCBI Taxonomy" id="447135"/>
    <lineage>
        <taxon>Eukaryota</taxon>
        <taxon>Metazoa</taxon>
        <taxon>Chordata</taxon>
        <taxon>Craniata</taxon>
        <taxon>Vertebrata</taxon>
        <taxon>Euteleostomi</taxon>
        <taxon>Mammalia</taxon>
        <taxon>Eutheria</taxon>
        <taxon>Euarchontoglires</taxon>
        <taxon>Glires</taxon>
        <taxon>Rodentia</taxon>
        <taxon>Myomorpha</taxon>
        <taxon>Muroidea</taxon>
        <taxon>Cricetidae</taxon>
        <taxon>Arvicolinae</taxon>
        <taxon>Myodes</taxon>
    </lineage>
</organism>
<dbReference type="Gene3D" id="3.30.470.20">
    <property type="entry name" value="ATP-grasp fold, B domain"/>
    <property type="match status" value="1"/>
</dbReference>
<dbReference type="GO" id="GO:0005737">
    <property type="term" value="C:cytoplasm"/>
    <property type="evidence" value="ECO:0007669"/>
    <property type="project" value="UniProtKB-ARBA"/>
</dbReference>